<dbReference type="InParanoid" id="A0A5J5F4L9"/>
<evidence type="ECO:0000313" key="2">
    <source>
        <dbReference type="EMBL" id="KAA8911236.1"/>
    </source>
</evidence>
<proteinExistence type="predicted"/>
<protein>
    <submittedName>
        <fullName evidence="2">Uncharacterized protein</fullName>
    </submittedName>
</protein>
<comment type="caution">
    <text evidence="2">The sequence shown here is derived from an EMBL/GenBank/DDBJ whole genome shotgun (WGS) entry which is preliminary data.</text>
</comment>
<evidence type="ECO:0000313" key="3">
    <source>
        <dbReference type="Proteomes" id="UP000326924"/>
    </source>
</evidence>
<feature type="region of interest" description="Disordered" evidence="1">
    <location>
        <begin position="119"/>
        <end position="147"/>
    </location>
</feature>
<dbReference type="Proteomes" id="UP000326924">
    <property type="component" value="Unassembled WGS sequence"/>
</dbReference>
<dbReference type="EMBL" id="VXIS01000038">
    <property type="protein sequence ID" value="KAA8911236.1"/>
    <property type="molecule type" value="Genomic_DNA"/>
</dbReference>
<dbReference type="AlphaFoldDB" id="A0A5J5F4L9"/>
<reference evidence="2 3" key="1">
    <citation type="submission" date="2019-09" db="EMBL/GenBank/DDBJ databases">
        <title>Draft genome of the ectomycorrhizal ascomycete Sphaerosporella brunnea.</title>
        <authorList>
            <consortium name="DOE Joint Genome Institute"/>
            <person name="Benucci G.M."/>
            <person name="Marozzi G."/>
            <person name="Antonielli L."/>
            <person name="Sanchez S."/>
            <person name="Marco P."/>
            <person name="Wang X."/>
            <person name="Falini L.B."/>
            <person name="Barry K."/>
            <person name="Haridas S."/>
            <person name="Lipzen A."/>
            <person name="Labutti K."/>
            <person name="Grigoriev I.V."/>
            <person name="Murat C."/>
            <person name="Martin F."/>
            <person name="Albertini E."/>
            <person name="Donnini D."/>
            <person name="Bonito G."/>
        </authorList>
    </citation>
    <scope>NUCLEOTIDE SEQUENCE [LARGE SCALE GENOMIC DNA]</scope>
    <source>
        <strain evidence="2 3">Sb_GMNB300</strain>
    </source>
</reference>
<evidence type="ECO:0000256" key="1">
    <source>
        <dbReference type="SAM" id="MobiDB-lite"/>
    </source>
</evidence>
<keyword evidence="3" id="KW-1185">Reference proteome</keyword>
<name>A0A5J5F4L9_9PEZI</name>
<accession>A0A5J5F4L9</accession>
<sequence>MEQDDTNTQPSVLGMQSYVSSGETGFRSMVDIPQNKWALVAAAALGYSAMTNAQYRVICPTVRGLCPVPPGQGARCWTEMTADQHEAYLQRLKGNFPGVRDPVKFVSFVKHVLSAYKGEAKRRRSSCRPASAEDAGTGDVGKPKEEN</sequence>
<organism evidence="2 3">
    <name type="scientific">Sphaerosporella brunnea</name>
    <dbReference type="NCBI Taxonomy" id="1250544"/>
    <lineage>
        <taxon>Eukaryota</taxon>
        <taxon>Fungi</taxon>
        <taxon>Dikarya</taxon>
        <taxon>Ascomycota</taxon>
        <taxon>Pezizomycotina</taxon>
        <taxon>Pezizomycetes</taxon>
        <taxon>Pezizales</taxon>
        <taxon>Pyronemataceae</taxon>
        <taxon>Sphaerosporella</taxon>
    </lineage>
</organism>
<gene>
    <name evidence="2" type="ORF">FN846DRAFT_904501</name>
</gene>